<comment type="similarity">
    <text evidence="1 4">Belongs to the UDP-glycosyltransferase family.</text>
</comment>
<protein>
    <recommendedName>
        <fullName evidence="5">UDP-glucuronosyltransferase</fullName>
        <ecNumber evidence="5">2.4.1.17</ecNumber>
    </recommendedName>
</protein>
<comment type="catalytic activity">
    <reaction evidence="5">
        <text>glucuronate acceptor + UDP-alpha-D-glucuronate = acceptor beta-D-glucuronoside + UDP + H(+)</text>
        <dbReference type="Rhea" id="RHEA:21032"/>
        <dbReference type="ChEBI" id="CHEBI:15378"/>
        <dbReference type="ChEBI" id="CHEBI:58052"/>
        <dbReference type="ChEBI" id="CHEBI:58223"/>
        <dbReference type="ChEBI" id="CHEBI:132367"/>
        <dbReference type="ChEBI" id="CHEBI:132368"/>
        <dbReference type="EC" id="2.4.1.17"/>
    </reaction>
</comment>
<dbReference type="CDD" id="cd03784">
    <property type="entry name" value="GT1_Gtf-like"/>
    <property type="match status" value="1"/>
</dbReference>
<evidence type="ECO:0000256" key="5">
    <source>
        <dbReference type="RuleBase" id="RU362059"/>
    </source>
</evidence>
<evidence type="ECO:0000313" key="6">
    <source>
        <dbReference type="EMBL" id="QNS26322.1"/>
    </source>
</evidence>
<dbReference type="Pfam" id="PF00201">
    <property type="entry name" value="UDPGT"/>
    <property type="match status" value="1"/>
</dbReference>
<keyword evidence="5" id="KW-0472">Membrane</keyword>
<dbReference type="InterPro" id="IPR035595">
    <property type="entry name" value="UDP_glycos_trans_CS"/>
</dbReference>
<dbReference type="GO" id="GO:0015020">
    <property type="term" value="F:glucuronosyltransferase activity"/>
    <property type="evidence" value="ECO:0007669"/>
    <property type="project" value="UniProtKB-EC"/>
</dbReference>
<keyword evidence="5" id="KW-0812">Transmembrane</keyword>
<accession>A0A7H1CRG4</accession>
<comment type="subcellular location">
    <subcellularLocation>
        <location evidence="5">Membrane</location>
        <topology evidence="5">Single-pass membrane protein</topology>
    </subcellularLocation>
</comment>
<dbReference type="InterPro" id="IPR050271">
    <property type="entry name" value="UDP-glycosyltransferase"/>
</dbReference>
<dbReference type="GO" id="GO:0016020">
    <property type="term" value="C:membrane"/>
    <property type="evidence" value="ECO:0007669"/>
    <property type="project" value="UniProtKB-SubCell"/>
</dbReference>
<dbReference type="EC" id="2.4.1.17" evidence="5"/>
<dbReference type="PANTHER" id="PTHR48043:SF159">
    <property type="entry name" value="EG:EG0003.4 PROTEIN-RELATED"/>
    <property type="match status" value="1"/>
</dbReference>
<keyword evidence="2 4" id="KW-0328">Glycosyltransferase</keyword>
<dbReference type="PROSITE" id="PS00375">
    <property type="entry name" value="UDPGT"/>
    <property type="match status" value="1"/>
</dbReference>
<dbReference type="InterPro" id="IPR002213">
    <property type="entry name" value="UDP_glucos_trans"/>
</dbReference>
<dbReference type="PANTHER" id="PTHR48043">
    <property type="entry name" value="EG:EG0003.4 PROTEIN-RELATED"/>
    <property type="match status" value="1"/>
</dbReference>
<keyword evidence="5" id="KW-1133">Transmembrane helix</keyword>
<evidence type="ECO:0000256" key="1">
    <source>
        <dbReference type="ARBA" id="ARBA00009995"/>
    </source>
</evidence>
<dbReference type="SUPFAM" id="SSF53756">
    <property type="entry name" value="UDP-Glycosyltransferase/glycogen phosphorylase"/>
    <property type="match status" value="1"/>
</dbReference>
<organism evidence="6">
    <name type="scientific">Ostrinia furnacalis</name>
    <name type="common">Asian corn borer</name>
    <dbReference type="NCBI Taxonomy" id="93504"/>
    <lineage>
        <taxon>Eukaryota</taxon>
        <taxon>Metazoa</taxon>
        <taxon>Ecdysozoa</taxon>
        <taxon>Arthropoda</taxon>
        <taxon>Hexapoda</taxon>
        <taxon>Insecta</taxon>
        <taxon>Pterygota</taxon>
        <taxon>Neoptera</taxon>
        <taxon>Endopterygota</taxon>
        <taxon>Lepidoptera</taxon>
        <taxon>Glossata</taxon>
        <taxon>Ditrysia</taxon>
        <taxon>Pyraloidea</taxon>
        <taxon>Crambidae</taxon>
        <taxon>Pyraustinae</taxon>
        <taxon>Ostrinia</taxon>
    </lineage>
</organism>
<evidence type="ECO:0000256" key="3">
    <source>
        <dbReference type="ARBA" id="ARBA00022679"/>
    </source>
</evidence>
<reference evidence="6" key="1">
    <citation type="submission" date="2020-03" db="EMBL/GenBank/DDBJ databases">
        <title>Analysis of the UDP-glycosyltransferase gene family in the antennae of Ostrinia furnacalis.</title>
        <authorList>
            <person name="Liu S."/>
        </authorList>
    </citation>
    <scope>NUCLEOTIDE SEQUENCE</scope>
    <source>
        <strain evidence="6">HF</strain>
    </source>
</reference>
<dbReference type="FunFam" id="3.40.50.2000:FF:000050">
    <property type="entry name" value="UDP-glucuronosyltransferase"/>
    <property type="match status" value="1"/>
</dbReference>
<evidence type="ECO:0000256" key="2">
    <source>
        <dbReference type="ARBA" id="ARBA00022676"/>
    </source>
</evidence>
<name>A0A7H1CRG4_OSTFU</name>
<dbReference type="AlphaFoldDB" id="A0A7H1CRG4"/>
<evidence type="ECO:0000256" key="4">
    <source>
        <dbReference type="RuleBase" id="RU003718"/>
    </source>
</evidence>
<feature type="transmembrane region" description="Helical" evidence="5">
    <location>
        <begin position="483"/>
        <end position="509"/>
    </location>
</feature>
<sequence length="521" mass="59230">MTSFRYVFTIACFIAHNEASRILAVFPTPSISHQVVFRPLVEELVKRGHEVVVVTTDPVYKNGGAPTNLTEIDVHDLSYGIWRREFLPASVTSGSKEELSGQVSMSLKILMKVFEEQMLTTEFQKLLKDKSQKFDLLLLEAFFTPLLALSHVFKAPVIQVSSLGNTEDNLHMVGAVSHPILYPTAMQQTLNHISLFEKLSEIYHYYDTLAILAAVEKIYDERIAAVFGTETPPLTELKNNVDMLFVNIHPIWENNRPVPPNVIYMGGLHQKPEKELPQDLKNYLDSSKNGVIYISFGTNVDPALLPPEKIQTMINVLSKLPYDILWKWNQDELPGRTPNIRISKWLPQSDLLRHPKVKLFITQGGLQSTDEAITAGVPLIGMPMLGDQWFNVEQYVHYNIGIRVDMDTVSEDKLSSAIQTILKDNKSYRQNIVHLRSIMRDQPQSPLERAVWWTEHVLRHSGARHLRAAAANLPLYQYLELELVTYVVLALLTVVTLTLVTLYSLYSLVSKKFVRQKVKSS</sequence>
<dbReference type="Gene3D" id="3.40.50.2000">
    <property type="entry name" value="Glycogen Phosphorylase B"/>
    <property type="match status" value="2"/>
</dbReference>
<dbReference type="EMBL" id="MT215178">
    <property type="protein sequence ID" value="QNS26322.1"/>
    <property type="molecule type" value="mRNA"/>
</dbReference>
<proteinExistence type="evidence at transcript level"/>
<keyword evidence="3 4" id="KW-0808">Transferase</keyword>